<evidence type="ECO:0000256" key="3">
    <source>
        <dbReference type="ARBA" id="ARBA00022519"/>
    </source>
</evidence>
<dbReference type="InterPro" id="IPR010656">
    <property type="entry name" value="DctM"/>
</dbReference>
<dbReference type="PANTHER" id="PTHR33362">
    <property type="entry name" value="SIALIC ACID TRAP TRANSPORTER PERMEASE PROTEIN SIAT-RELATED"/>
    <property type="match status" value="1"/>
</dbReference>
<dbReference type="PANTHER" id="PTHR33362:SF5">
    <property type="entry name" value="C4-DICARBOXYLATE TRAP TRANSPORTER LARGE PERMEASE PROTEIN DCTM"/>
    <property type="match status" value="1"/>
</dbReference>
<dbReference type="Pfam" id="PF06808">
    <property type="entry name" value="DctM"/>
    <property type="match status" value="1"/>
</dbReference>
<keyword evidence="6 7" id="KW-0472">Membrane</keyword>
<evidence type="ECO:0000256" key="7">
    <source>
        <dbReference type="SAM" id="Phobius"/>
    </source>
</evidence>
<keyword evidence="2" id="KW-1003">Cell membrane</keyword>
<keyword evidence="5 7" id="KW-1133">Transmembrane helix</keyword>
<feature type="non-terminal residue" evidence="9">
    <location>
        <position position="107"/>
    </location>
</feature>
<dbReference type="EMBL" id="UINC01117979">
    <property type="protein sequence ID" value="SVC90788.1"/>
    <property type="molecule type" value="Genomic_DNA"/>
</dbReference>
<organism evidence="9">
    <name type="scientific">marine metagenome</name>
    <dbReference type="NCBI Taxonomy" id="408172"/>
    <lineage>
        <taxon>unclassified sequences</taxon>
        <taxon>metagenomes</taxon>
        <taxon>ecological metagenomes</taxon>
    </lineage>
</organism>
<dbReference type="InterPro" id="IPR004681">
    <property type="entry name" value="TRAP_DctM"/>
</dbReference>
<gene>
    <name evidence="9" type="ORF">METZ01_LOCUS343642</name>
</gene>
<evidence type="ECO:0000256" key="5">
    <source>
        <dbReference type="ARBA" id="ARBA00022989"/>
    </source>
</evidence>
<proteinExistence type="predicted"/>
<sequence>MAPVLLGCIGLILLLVLMMVRVPVAIAMTVVGMIGLTILNSWPAALASLVSEAWTVATFFELTVIPLFVLMGNIASICGMSRDLYAAANAWVGGMRGGLAHATVIGC</sequence>
<comment type="subcellular location">
    <subcellularLocation>
        <location evidence="1">Cell inner membrane</location>
        <topology evidence="1">Multi-pass membrane protein</topology>
    </subcellularLocation>
</comment>
<dbReference type="GO" id="GO:0005886">
    <property type="term" value="C:plasma membrane"/>
    <property type="evidence" value="ECO:0007669"/>
    <property type="project" value="UniProtKB-SubCell"/>
</dbReference>
<dbReference type="GO" id="GO:0022857">
    <property type="term" value="F:transmembrane transporter activity"/>
    <property type="evidence" value="ECO:0007669"/>
    <property type="project" value="TreeGrafter"/>
</dbReference>
<evidence type="ECO:0000256" key="4">
    <source>
        <dbReference type="ARBA" id="ARBA00022692"/>
    </source>
</evidence>
<reference evidence="9" key="1">
    <citation type="submission" date="2018-05" db="EMBL/GenBank/DDBJ databases">
        <authorList>
            <person name="Lanie J.A."/>
            <person name="Ng W.-L."/>
            <person name="Kazmierczak K.M."/>
            <person name="Andrzejewski T.M."/>
            <person name="Davidsen T.M."/>
            <person name="Wayne K.J."/>
            <person name="Tettelin H."/>
            <person name="Glass J.I."/>
            <person name="Rusch D."/>
            <person name="Podicherti R."/>
            <person name="Tsui H.-C.T."/>
            <person name="Winkler M.E."/>
        </authorList>
    </citation>
    <scope>NUCLEOTIDE SEQUENCE</scope>
</reference>
<protein>
    <recommendedName>
        <fullName evidence="8">TRAP C4-dicarboxylate transport system permease DctM subunit domain-containing protein</fullName>
    </recommendedName>
</protein>
<feature type="domain" description="TRAP C4-dicarboxylate transport system permease DctM subunit" evidence="8">
    <location>
        <begin position="11"/>
        <end position="107"/>
    </location>
</feature>
<evidence type="ECO:0000256" key="2">
    <source>
        <dbReference type="ARBA" id="ARBA00022475"/>
    </source>
</evidence>
<evidence type="ECO:0000259" key="8">
    <source>
        <dbReference type="Pfam" id="PF06808"/>
    </source>
</evidence>
<evidence type="ECO:0000313" key="9">
    <source>
        <dbReference type="EMBL" id="SVC90788.1"/>
    </source>
</evidence>
<feature type="transmembrane region" description="Helical" evidence="7">
    <location>
        <begin position="51"/>
        <end position="72"/>
    </location>
</feature>
<name>A0A382R132_9ZZZZ</name>
<keyword evidence="4 7" id="KW-0812">Transmembrane</keyword>
<accession>A0A382R132</accession>
<dbReference type="AlphaFoldDB" id="A0A382R132"/>
<evidence type="ECO:0000256" key="6">
    <source>
        <dbReference type="ARBA" id="ARBA00023136"/>
    </source>
</evidence>
<keyword evidence="3" id="KW-0997">Cell inner membrane</keyword>
<evidence type="ECO:0000256" key="1">
    <source>
        <dbReference type="ARBA" id="ARBA00004429"/>
    </source>
</evidence>